<dbReference type="RefSeq" id="WP_315909293.1">
    <property type="nucleotide sequence ID" value="NZ_JAOPKC010000011.1"/>
</dbReference>
<evidence type="ECO:0000259" key="3">
    <source>
        <dbReference type="Pfam" id="PF11495"/>
    </source>
</evidence>
<dbReference type="Pfam" id="PF11495">
    <property type="entry name" value="Regulator_TrmB"/>
    <property type="match status" value="1"/>
</dbReference>
<dbReference type="InterPro" id="IPR051797">
    <property type="entry name" value="TrmB-like"/>
</dbReference>
<proteinExistence type="inferred from homology"/>
<protein>
    <submittedName>
        <fullName evidence="5">TrmB family transcriptional regulator</fullName>
    </submittedName>
</protein>
<evidence type="ECO:0000259" key="2">
    <source>
        <dbReference type="Pfam" id="PF01978"/>
    </source>
</evidence>
<dbReference type="InterPro" id="IPR021586">
    <property type="entry name" value="Tscrpt_reg_TrmB_C"/>
</dbReference>
<feature type="domain" description="Transcription regulator TrmB C-terminal" evidence="3">
    <location>
        <begin position="111"/>
        <end position="343"/>
    </location>
</feature>
<dbReference type="EMBL" id="JAOPKD010000010">
    <property type="protein sequence ID" value="MCU4727444.1"/>
    <property type="molecule type" value="Genomic_DNA"/>
</dbReference>
<name>A0AAE3IF27_9EURY</name>
<evidence type="ECO:0000313" key="5">
    <source>
        <dbReference type="EMBL" id="MCU4727444.1"/>
    </source>
</evidence>
<dbReference type="Pfam" id="PF01978">
    <property type="entry name" value="TrmB"/>
    <property type="match status" value="1"/>
</dbReference>
<dbReference type="PANTHER" id="PTHR34293">
    <property type="entry name" value="HTH-TYPE TRANSCRIPTIONAL REGULATOR TRMBL2"/>
    <property type="match status" value="1"/>
</dbReference>
<dbReference type="Gene3D" id="1.10.10.10">
    <property type="entry name" value="Winged helix-like DNA-binding domain superfamily/Winged helix DNA-binding domain"/>
    <property type="match status" value="1"/>
</dbReference>
<gene>
    <name evidence="5" type="ORF">OB914_10750</name>
    <name evidence="4" type="ORF">OB916_10735</name>
</gene>
<dbReference type="InterPro" id="IPR036390">
    <property type="entry name" value="WH_DNA-bd_sf"/>
</dbReference>
<dbReference type="InterPro" id="IPR036388">
    <property type="entry name" value="WH-like_DNA-bd_sf"/>
</dbReference>
<dbReference type="Proteomes" id="UP001209746">
    <property type="component" value="Unassembled WGS sequence"/>
</dbReference>
<dbReference type="PANTHER" id="PTHR34293:SF1">
    <property type="entry name" value="HTH-TYPE TRANSCRIPTIONAL REGULATOR TRMBL2"/>
    <property type="match status" value="1"/>
</dbReference>
<reference evidence="5" key="1">
    <citation type="submission" date="2023-02" db="EMBL/GenBank/DDBJ databases">
        <title>Enrichment on poylsaccharides allowed isolation of novel metabolic and taxonomic groups of Haloarchaea.</title>
        <authorList>
            <person name="Sorokin D.Y."/>
            <person name="Elcheninov A.G."/>
            <person name="Khizhniak T.V."/>
            <person name="Kolganova T.V."/>
            <person name="Kublanov I.V."/>
        </authorList>
    </citation>
    <scope>NUCLEOTIDE SEQUENCE</scope>
    <source>
        <strain evidence="4 6">HArc-curdl5-1</strain>
        <strain evidence="5">HArc-curdl7</strain>
    </source>
</reference>
<accession>A0AAE3IF27</accession>
<dbReference type="Proteomes" id="UP001208186">
    <property type="component" value="Unassembled WGS sequence"/>
</dbReference>
<evidence type="ECO:0000256" key="1">
    <source>
        <dbReference type="ARBA" id="ARBA00007287"/>
    </source>
</evidence>
<comment type="similarity">
    <text evidence="1">Belongs to the transcriptional regulator TrmB family.</text>
</comment>
<keyword evidence="6" id="KW-1185">Reference proteome</keyword>
<dbReference type="SUPFAM" id="SSF159071">
    <property type="entry name" value="TrmB C-terminal domain-like"/>
    <property type="match status" value="1"/>
</dbReference>
<evidence type="ECO:0000313" key="7">
    <source>
        <dbReference type="Proteomes" id="UP001209746"/>
    </source>
</evidence>
<dbReference type="EMBL" id="JAOPKC010000011">
    <property type="protein sequence ID" value="MCU4718537.1"/>
    <property type="molecule type" value="Genomic_DNA"/>
</dbReference>
<dbReference type="AlphaFoldDB" id="A0AAE3IF27"/>
<organism evidence="5 7">
    <name type="scientific">Halapricum hydrolyticum</name>
    <dbReference type="NCBI Taxonomy" id="2979991"/>
    <lineage>
        <taxon>Archaea</taxon>
        <taxon>Methanobacteriati</taxon>
        <taxon>Methanobacteriota</taxon>
        <taxon>Stenosarchaea group</taxon>
        <taxon>Halobacteria</taxon>
        <taxon>Halobacteriales</taxon>
        <taxon>Haloarculaceae</taxon>
        <taxon>Halapricum</taxon>
    </lineage>
</organism>
<feature type="domain" description="Transcription regulator TrmB N-terminal" evidence="2">
    <location>
        <begin position="12"/>
        <end position="79"/>
    </location>
</feature>
<evidence type="ECO:0000313" key="6">
    <source>
        <dbReference type="Proteomes" id="UP001208186"/>
    </source>
</evidence>
<evidence type="ECO:0000313" key="4">
    <source>
        <dbReference type="EMBL" id="MCU4718537.1"/>
    </source>
</evidence>
<comment type="caution">
    <text evidence="5">The sequence shown here is derived from an EMBL/GenBank/DDBJ whole genome shotgun (WGS) entry which is preliminary data.</text>
</comment>
<dbReference type="InterPro" id="IPR002831">
    <property type="entry name" value="Tscrpt_reg_TrmB_N"/>
</dbReference>
<sequence length="347" mass="37888">MDRTDSEIREELQLIGLSDKEIDTYLSLLSHGESTTGTIAEHADVTQRAVYNIAERLEERGLVEVKDYASPTVITPIPPGEAIGELSDRIDAIIPQLESQFTGTASQTPTVQMVETRETAIRHFKKAIRDAECSALVSLPSQLLEELEPELRNASERGVLILLLLGNGDPQRPTEFSEVADIVRIWDEQVPFLYATDDHSAMVGPAELLSSPHSEEHTVTVTETHLAGAISGMFLSAYWPAGREVYVTEPAPLPASYDCFRQAVLQARRHLQNGSALEATVVTVDNGTYEGKVTAVHQGLTTPRTNDYPLETSILVETDSGLLSFGGSGAFIEDYQAKSVILRPATT</sequence>
<dbReference type="SUPFAM" id="SSF46785">
    <property type="entry name" value="Winged helix' DNA-binding domain"/>
    <property type="match status" value="1"/>
</dbReference>